<feature type="region of interest" description="Disordered" evidence="1">
    <location>
        <begin position="48"/>
        <end position="106"/>
    </location>
</feature>
<feature type="compositionally biased region" description="Low complexity" evidence="1">
    <location>
        <begin position="94"/>
        <end position="103"/>
    </location>
</feature>
<feature type="compositionally biased region" description="Pro residues" evidence="1">
    <location>
        <begin position="84"/>
        <end position="93"/>
    </location>
</feature>
<dbReference type="EMBL" id="DS995259">
    <property type="protein sequence ID" value="EDZ39477.1"/>
    <property type="molecule type" value="Genomic_DNA"/>
</dbReference>
<reference evidence="3" key="1">
    <citation type="journal article" date="2004" name="Nature">
        <title>Community structure and metabolism through reconstruction of microbial genomes from the environment.</title>
        <authorList>
            <person name="Tyson G.W."/>
            <person name="Chapman J."/>
            <person name="Hugenholtz P."/>
            <person name="Allen E.E."/>
            <person name="Ram R.J."/>
            <person name="Richardson P.M."/>
            <person name="Solovyev V.V."/>
            <person name="Rubin E.M."/>
            <person name="Rokhsar D.S."/>
            <person name="Banfield J.F."/>
        </authorList>
    </citation>
    <scope>NUCLEOTIDE SEQUENCE [LARGE SCALE GENOMIC DNA]</scope>
</reference>
<sequence length="514" mass="55461">MRSKRGSSRTTLKPWLGVSLALVLSSGLSLGSMTPSAWADSPALEASPVATSPAASGTSSGSSSSTGQSSSSAPVVADSSTPAPATPPAPAATPAPQATAAPATPTPLPDMLIPAANIHFKGFIDTYAQYNPTDASYTNFRAYDFGANSFNVNMAQLKFWRPDDDGVGFVLRTDFGPGAMASGQNFYPGFFGTHGTSTGTSLGMPWSMFWLEEAYVNLWIPDTNKELEMDAGQFQTLANFEVIQPTGNWMASLGYTFFLGAYTHTGVRFHYAPNGSNNIYFGVNNGWNTSFQDDQGSDFQDFELNYTGNPVSWLNLNFTGLFGPQVRNTYPGLGAYNSNASAPGTGAPGTGEGTDTNANVPTWRNYGAFVVEIGPIDHFWFVTDDSYGWQAQGAEVNGSTTPNAPATWYSSENFLRYDISDTMDVVARYEVYYDLNGFMTGTGVPTAINDESIDFQWNFMPNVMSRIEYRHDNANQAIFNNNYLGLASGSSYAGNHGAPIFSMDTFEIELTYMF</sequence>
<protein>
    <recommendedName>
        <fullName evidence="4">Outer membrane protein</fullName>
    </recommendedName>
</protein>
<proteinExistence type="predicted"/>
<evidence type="ECO:0008006" key="4">
    <source>
        <dbReference type="Google" id="ProtNLM"/>
    </source>
</evidence>
<dbReference type="AlphaFoldDB" id="B6ALX0"/>
<feature type="chain" id="PRO_5002842452" description="Outer membrane protein" evidence="2">
    <location>
        <begin position="40"/>
        <end position="514"/>
    </location>
</feature>
<feature type="compositionally biased region" description="Low complexity" evidence="1">
    <location>
        <begin position="48"/>
        <end position="83"/>
    </location>
</feature>
<reference evidence="3" key="2">
    <citation type="journal article" date="2008" name="PLoS Biol.">
        <title>Population genomic analysis of strain variation in Leptospirillum group II bacteria involved in acid mine drainage formation.</title>
        <authorList>
            <person name="Simmons S.L."/>
            <person name="Dibartolo G."/>
            <person name="Denef V.J."/>
            <person name="Goltsman D.S."/>
            <person name="Thelen M.P."/>
            <person name="Banfield J.F."/>
        </authorList>
    </citation>
    <scope>NUCLEOTIDE SEQUENCE [LARGE SCALE GENOMIC DNA]</scope>
</reference>
<evidence type="ECO:0000256" key="2">
    <source>
        <dbReference type="SAM" id="SignalP"/>
    </source>
</evidence>
<keyword evidence="2" id="KW-0732">Signal</keyword>
<evidence type="ECO:0000313" key="3">
    <source>
        <dbReference type="EMBL" id="EDZ39477.1"/>
    </source>
</evidence>
<feature type="signal peptide" evidence="2">
    <location>
        <begin position="1"/>
        <end position="39"/>
    </location>
</feature>
<dbReference type="InterPro" id="IPR011486">
    <property type="entry name" value="BBP2"/>
</dbReference>
<evidence type="ECO:0000256" key="1">
    <source>
        <dbReference type="SAM" id="MobiDB-lite"/>
    </source>
</evidence>
<gene>
    <name evidence="3" type="ORF">CGL2_11277114</name>
</gene>
<name>B6ALX0_9BACT</name>
<organism evidence="3">
    <name type="scientific">Leptospirillum sp. Group II '5-way CG'</name>
    <dbReference type="NCBI Taxonomy" id="419541"/>
    <lineage>
        <taxon>Bacteria</taxon>
        <taxon>Pseudomonadati</taxon>
        <taxon>Nitrospirota</taxon>
        <taxon>Nitrospiria</taxon>
        <taxon>Nitrospirales</taxon>
        <taxon>Nitrospiraceae</taxon>
        <taxon>Leptospirillum</taxon>
    </lineage>
</organism>
<accession>B6ALX0</accession>
<dbReference type="Pfam" id="PF07642">
    <property type="entry name" value="BBP2"/>
    <property type="match status" value="1"/>
</dbReference>